<evidence type="ECO:0000313" key="2">
    <source>
        <dbReference type="EMBL" id="PIT96114.1"/>
    </source>
</evidence>
<proteinExistence type="predicted"/>
<protein>
    <recommendedName>
        <fullName evidence="4">Heme-copper oxidase subunit III family profile domain-containing protein</fullName>
    </recommendedName>
</protein>
<organism evidence="2 3">
    <name type="scientific">Candidatus Falkowbacteria bacterium CG10_big_fil_rev_8_21_14_0_10_37_14</name>
    <dbReference type="NCBI Taxonomy" id="1974561"/>
    <lineage>
        <taxon>Bacteria</taxon>
        <taxon>Candidatus Falkowiibacteriota</taxon>
    </lineage>
</organism>
<dbReference type="Proteomes" id="UP000228533">
    <property type="component" value="Unassembled WGS sequence"/>
</dbReference>
<accession>A0A2M6WTJ2</accession>
<evidence type="ECO:0000256" key="1">
    <source>
        <dbReference type="SAM" id="Phobius"/>
    </source>
</evidence>
<keyword evidence="1" id="KW-0472">Membrane</keyword>
<feature type="transmembrane region" description="Helical" evidence="1">
    <location>
        <begin position="42"/>
        <end position="66"/>
    </location>
</feature>
<dbReference type="EMBL" id="PFAM01000013">
    <property type="protein sequence ID" value="PIT96114.1"/>
    <property type="molecule type" value="Genomic_DNA"/>
</dbReference>
<keyword evidence="1" id="KW-1133">Transmembrane helix</keyword>
<sequence length="100" mass="11116">MKNLKVLALMQALGVGVYITLIATFFQYASIFSGEDNFFSPILALLLFVLSAAITSSLVLGKAILMYLENEKLEAVKLFGYTLGWLFILTILALFLQIIF</sequence>
<feature type="transmembrane region" description="Helical" evidence="1">
    <location>
        <begin position="78"/>
        <end position="99"/>
    </location>
</feature>
<comment type="caution">
    <text evidence="2">The sequence shown here is derived from an EMBL/GenBank/DDBJ whole genome shotgun (WGS) entry which is preliminary data.</text>
</comment>
<gene>
    <name evidence="2" type="ORF">COT94_02555</name>
</gene>
<keyword evidence="1" id="KW-0812">Transmembrane</keyword>
<dbReference type="AlphaFoldDB" id="A0A2M6WTJ2"/>
<evidence type="ECO:0000313" key="3">
    <source>
        <dbReference type="Proteomes" id="UP000228533"/>
    </source>
</evidence>
<name>A0A2M6WTJ2_9BACT</name>
<reference evidence="3" key="1">
    <citation type="submission" date="2017-09" db="EMBL/GenBank/DDBJ databases">
        <title>Depth-based differentiation of microbial function through sediment-hosted aquifers and enrichment of novel symbionts in the deep terrestrial subsurface.</title>
        <authorList>
            <person name="Probst A.J."/>
            <person name="Ladd B."/>
            <person name="Jarett J.K."/>
            <person name="Geller-Mcgrath D.E."/>
            <person name="Sieber C.M.K."/>
            <person name="Emerson J.B."/>
            <person name="Anantharaman K."/>
            <person name="Thomas B.C."/>
            <person name="Malmstrom R."/>
            <person name="Stieglmeier M."/>
            <person name="Klingl A."/>
            <person name="Woyke T."/>
            <person name="Ryan C.M."/>
            <person name="Banfield J.F."/>
        </authorList>
    </citation>
    <scope>NUCLEOTIDE SEQUENCE [LARGE SCALE GENOMIC DNA]</scope>
</reference>
<feature type="transmembrane region" description="Helical" evidence="1">
    <location>
        <begin position="7"/>
        <end position="30"/>
    </location>
</feature>
<evidence type="ECO:0008006" key="4">
    <source>
        <dbReference type="Google" id="ProtNLM"/>
    </source>
</evidence>